<sequence>MSENAPISHQVSVALRSIRSGNYTYAFDICNSLQWGMGLSRFTRARCLFILLLLAPLFPVRVPDPIELADRLYHELINIKKHERGRRNEVVSFMKNHVILVMRNRGHSDTMCDEDNIKRWARKIEPGASAEKKAKVKAMKEVKGKNEDDSHQTEADQEQIPVPSKDDRRDSVSDDEGVKLDLGDDLPVPDEDEKTLAGLREKGSLNESRSMVGTRIDGHILGYRRNFRLAEIVTTPEEWSVTLCYAILCVCKVLIDLALIISFLNTET</sequence>
<keyword evidence="3" id="KW-1185">Reference proteome</keyword>
<evidence type="ECO:0000313" key="3">
    <source>
        <dbReference type="Proteomes" id="UP001309876"/>
    </source>
</evidence>
<dbReference type="EMBL" id="JAVRRJ010000003">
    <property type="protein sequence ID" value="KAK5086677.1"/>
    <property type="molecule type" value="Genomic_DNA"/>
</dbReference>
<dbReference type="AlphaFoldDB" id="A0AAN7T0G0"/>
<name>A0AAN7T0G0_9EURO</name>
<evidence type="ECO:0000313" key="2">
    <source>
        <dbReference type="EMBL" id="KAK5086677.1"/>
    </source>
</evidence>
<protein>
    <submittedName>
        <fullName evidence="2">Uncharacterized protein</fullName>
    </submittedName>
</protein>
<dbReference type="Proteomes" id="UP001309876">
    <property type="component" value="Unassembled WGS sequence"/>
</dbReference>
<accession>A0AAN7T0G0</accession>
<organism evidence="2 3">
    <name type="scientific">Lithohypha guttulata</name>
    <dbReference type="NCBI Taxonomy" id="1690604"/>
    <lineage>
        <taxon>Eukaryota</taxon>
        <taxon>Fungi</taxon>
        <taxon>Dikarya</taxon>
        <taxon>Ascomycota</taxon>
        <taxon>Pezizomycotina</taxon>
        <taxon>Eurotiomycetes</taxon>
        <taxon>Chaetothyriomycetidae</taxon>
        <taxon>Chaetothyriales</taxon>
        <taxon>Trichomeriaceae</taxon>
        <taxon>Lithohypha</taxon>
    </lineage>
</organism>
<gene>
    <name evidence="2" type="ORF">LTR05_003845</name>
</gene>
<reference evidence="2 3" key="1">
    <citation type="submission" date="2023-08" db="EMBL/GenBank/DDBJ databases">
        <title>Black Yeasts Isolated from many extreme environments.</title>
        <authorList>
            <person name="Coleine C."/>
            <person name="Stajich J.E."/>
            <person name="Selbmann L."/>
        </authorList>
    </citation>
    <scope>NUCLEOTIDE SEQUENCE [LARGE SCALE GENOMIC DNA]</scope>
    <source>
        <strain evidence="2 3">CCFEE 5910</strain>
    </source>
</reference>
<feature type="compositionally biased region" description="Basic and acidic residues" evidence="1">
    <location>
        <begin position="131"/>
        <end position="154"/>
    </location>
</feature>
<proteinExistence type="predicted"/>
<feature type="region of interest" description="Disordered" evidence="1">
    <location>
        <begin position="131"/>
        <end position="191"/>
    </location>
</feature>
<evidence type="ECO:0000256" key="1">
    <source>
        <dbReference type="SAM" id="MobiDB-lite"/>
    </source>
</evidence>
<feature type="compositionally biased region" description="Basic and acidic residues" evidence="1">
    <location>
        <begin position="164"/>
        <end position="182"/>
    </location>
</feature>
<comment type="caution">
    <text evidence="2">The sequence shown here is derived from an EMBL/GenBank/DDBJ whole genome shotgun (WGS) entry which is preliminary data.</text>
</comment>